<protein>
    <recommendedName>
        <fullName evidence="5">Zinc finger RING-type eukaryotic domain-containing protein</fullName>
    </recommendedName>
</protein>
<evidence type="ECO:0000256" key="4">
    <source>
        <dbReference type="SAM" id="MobiDB-lite"/>
    </source>
</evidence>
<keyword evidence="1" id="KW-0479">Metal-binding</keyword>
<name>A0A9N8E5L9_9STRA</name>
<evidence type="ECO:0000256" key="3">
    <source>
        <dbReference type="ARBA" id="ARBA00022833"/>
    </source>
</evidence>
<accession>A0A9N8E5L9</accession>
<dbReference type="InterPro" id="IPR027370">
    <property type="entry name" value="Znf-RING_euk"/>
</dbReference>
<feature type="compositionally biased region" description="Polar residues" evidence="4">
    <location>
        <begin position="193"/>
        <end position="214"/>
    </location>
</feature>
<dbReference type="Pfam" id="PF13445">
    <property type="entry name" value="zf-RING_UBOX"/>
    <property type="match status" value="1"/>
</dbReference>
<evidence type="ECO:0000256" key="2">
    <source>
        <dbReference type="ARBA" id="ARBA00022771"/>
    </source>
</evidence>
<keyword evidence="7" id="KW-1185">Reference proteome</keyword>
<feature type="compositionally biased region" description="Acidic residues" evidence="4">
    <location>
        <begin position="222"/>
        <end position="245"/>
    </location>
</feature>
<feature type="domain" description="Zinc finger RING-type eukaryotic" evidence="5">
    <location>
        <begin position="91"/>
        <end position="115"/>
    </location>
</feature>
<reference evidence="6" key="1">
    <citation type="submission" date="2020-06" db="EMBL/GenBank/DDBJ databases">
        <authorList>
            <consortium name="Plant Systems Biology data submission"/>
        </authorList>
    </citation>
    <scope>NUCLEOTIDE SEQUENCE</scope>
    <source>
        <strain evidence="6">D6</strain>
    </source>
</reference>
<keyword evidence="3" id="KW-0862">Zinc</keyword>
<dbReference type="AlphaFoldDB" id="A0A9N8E5L9"/>
<evidence type="ECO:0000259" key="5">
    <source>
        <dbReference type="Pfam" id="PF13445"/>
    </source>
</evidence>
<proteinExistence type="predicted"/>
<dbReference type="OrthoDB" id="10682072at2759"/>
<feature type="region of interest" description="Disordered" evidence="4">
    <location>
        <begin position="408"/>
        <end position="447"/>
    </location>
</feature>
<evidence type="ECO:0000313" key="7">
    <source>
        <dbReference type="Proteomes" id="UP001153069"/>
    </source>
</evidence>
<feature type="region of interest" description="Disordered" evidence="4">
    <location>
        <begin position="193"/>
        <end position="250"/>
    </location>
</feature>
<evidence type="ECO:0000313" key="6">
    <source>
        <dbReference type="EMBL" id="CAB9513001.1"/>
    </source>
</evidence>
<dbReference type="Proteomes" id="UP001153069">
    <property type="component" value="Unassembled WGS sequence"/>
</dbReference>
<comment type="caution">
    <text evidence="6">The sequence shown here is derived from an EMBL/GenBank/DDBJ whole genome shotgun (WGS) entry which is preliminary data.</text>
</comment>
<keyword evidence="2" id="KW-0863">Zinc-finger</keyword>
<feature type="compositionally biased region" description="Basic and acidic residues" evidence="4">
    <location>
        <begin position="416"/>
        <end position="428"/>
    </location>
</feature>
<sequence length="719" mass="80561">MPRHQSDADFLALEEIVYGFTRRMHRGDFFHDSSSSDDDDLSNDGDDCLSCPVCKRHHPYIPPPTNTASTNSTTEDVYSHDARVVYASFACPICLEDAAGPPMVVLSCGHAICQNDFRLLGGSTKNRDEDLRVRQAAAPPPRTHNHANNTNESDNEMEVAMRMIAASFGMLHSSQTALEEFANSHIVEGMENNNSNNFPFGRANATSTTRGPFTSNRSDEARDNDDDDADSSFFQDSDDDDDDELFSERQGSVDFDLEDVDAILWRLSQYHPGFMVDTTPDDDNIQSLPKTGQWLLVPEMADDEKVNLIYYCEGAVPHGLNNLEVSKQFPRGTRMVPNGMHGVYVHTPPPSNNHRNLWNVYYVKNFKYNERSIFSSYHQRSEPSFRYRIPRNAQFVPDGKGGIWALIPEPSLPDNVRNRPAEPADHSSSDPTATRRQSDRRRRYQRDKRDYRLVHYSRAALNGQVMGNSTAMPAYCRIFMDAQSGGVYLLQPNVTNTNEDDDDEEQLQSTFSSLWHVSVEDPSNPVLMYGGIPRGAKVMGDAMGHSVFLLSPGGRLQSILTRVQVEQQQQQPSTTTTDARTTTTCFSYDLDIPVDGIKDIVEGNAMDQVFVHCRQPHPNNTGANVWKLCRLDPPEETATRDAQVVALDTDCPRNSRILSDGEGGVWIWRKPVADSLSQNGDRSFVHAANWSNPNNTSGRLNWCSPCVFPPGTRLAHCSY</sequence>
<organism evidence="6 7">
    <name type="scientific">Seminavis robusta</name>
    <dbReference type="NCBI Taxonomy" id="568900"/>
    <lineage>
        <taxon>Eukaryota</taxon>
        <taxon>Sar</taxon>
        <taxon>Stramenopiles</taxon>
        <taxon>Ochrophyta</taxon>
        <taxon>Bacillariophyta</taxon>
        <taxon>Bacillariophyceae</taxon>
        <taxon>Bacillariophycidae</taxon>
        <taxon>Naviculales</taxon>
        <taxon>Naviculaceae</taxon>
        <taxon>Seminavis</taxon>
    </lineage>
</organism>
<dbReference type="GO" id="GO:0008270">
    <property type="term" value="F:zinc ion binding"/>
    <property type="evidence" value="ECO:0007669"/>
    <property type="project" value="UniProtKB-KW"/>
</dbReference>
<dbReference type="EMBL" id="CAICTM010000565">
    <property type="protein sequence ID" value="CAB9513001.1"/>
    <property type="molecule type" value="Genomic_DNA"/>
</dbReference>
<gene>
    <name evidence="6" type="ORF">SEMRO_566_G167720.1</name>
</gene>
<evidence type="ECO:0000256" key="1">
    <source>
        <dbReference type="ARBA" id="ARBA00022723"/>
    </source>
</evidence>